<evidence type="ECO:0000256" key="6">
    <source>
        <dbReference type="ARBA" id="ARBA00022741"/>
    </source>
</evidence>
<dbReference type="GO" id="GO:0005886">
    <property type="term" value="C:plasma membrane"/>
    <property type="evidence" value="ECO:0007669"/>
    <property type="project" value="TreeGrafter"/>
</dbReference>
<feature type="binding site" evidence="14">
    <location>
        <position position="701"/>
    </location>
    <ligand>
        <name>ATP</name>
        <dbReference type="ChEBI" id="CHEBI:30616"/>
    </ligand>
</feature>
<feature type="binding site" evidence="14">
    <location>
        <position position="830"/>
    </location>
    <ligand>
        <name>ATP</name>
        <dbReference type="ChEBI" id="CHEBI:30616"/>
    </ligand>
</feature>
<feature type="region of interest" description="Disordered" evidence="17">
    <location>
        <begin position="1147"/>
        <end position="1166"/>
    </location>
</feature>
<dbReference type="InterPro" id="IPR008250">
    <property type="entry name" value="ATPase_P-typ_transduc_dom_A_sf"/>
</dbReference>
<feature type="binding site" evidence="14">
    <location>
        <position position="618"/>
    </location>
    <ligand>
        <name>ATP</name>
        <dbReference type="ChEBI" id="CHEBI:30616"/>
    </ligand>
</feature>
<dbReference type="FunFam" id="2.70.150.10:FF:000032">
    <property type="entry name" value="Phospholipid-transporting ATPase"/>
    <property type="match status" value="1"/>
</dbReference>
<feature type="compositionally biased region" description="Low complexity" evidence="17">
    <location>
        <begin position="1148"/>
        <end position="1160"/>
    </location>
</feature>
<dbReference type="EMBL" id="AJWJ01000678">
    <property type="protein sequence ID" value="KAF2069365.1"/>
    <property type="molecule type" value="Genomic_DNA"/>
</dbReference>
<feature type="transmembrane region" description="Helical" evidence="16">
    <location>
        <begin position="329"/>
        <end position="352"/>
    </location>
</feature>
<feature type="compositionally biased region" description="Polar residues" evidence="17">
    <location>
        <begin position="1258"/>
        <end position="1272"/>
    </location>
</feature>
<evidence type="ECO:0000259" key="18">
    <source>
        <dbReference type="Pfam" id="PF00122"/>
    </source>
</evidence>
<evidence type="ECO:0000259" key="19">
    <source>
        <dbReference type="Pfam" id="PF16209"/>
    </source>
</evidence>
<feature type="binding site" evidence="14">
    <location>
        <position position="582"/>
    </location>
    <ligand>
        <name>ATP</name>
        <dbReference type="ChEBI" id="CHEBI:30616"/>
    </ligand>
</feature>
<evidence type="ECO:0000313" key="21">
    <source>
        <dbReference type="EMBL" id="KAF2069365.1"/>
    </source>
</evidence>
<feature type="binding site" evidence="14">
    <location>
        <position position="402"/>
    </location>
    <ligand>
        <name>ATP</name>
        <dbReference type="ChEBI" id="CHEBI:30616"/>
    </ligand>
</feature>
<feature type="domain" description="P-type ATPase C-terminal" evidence="20">
    <location>
        <begin position="854"/>
        <end position="1095"/>
    </location>
</feature>
<dbReference type="EC" id="7.6.2.1" evidence="16"/>
<feature type="transmembrane region" description="Helical" evidence="16">
    <location>
        <begin position="916"/>
        <end position="936"/>
    </location>
</feature>
<comment type="catalytic activity">
    <reaction evidence="12 16">
        <text>ATP + H2O + phospholipidSide 1 = ADP + phosphate + phospholipidSide 2.</text>
        <dbReference type="EC" id="7.6.2.1"/>
    </reaction>
</comment>
<evidence type="ECO:0000256" key="4">
    <source>
        <dbReference type="ARBA" id="ARBA00022692"/>
    </source>
</evidence>
<dbReference type="Gene3D" id="2.70.150.10">
    <property type="entry name" value="Calcium-transporting ATPase, cytoplasmic transduction domain A"/>
    <property type="match status" value="1"/>
</dbReference>
<dbReference type="InterPro" id="IPR044492">
    <property type="entry name" value="P_typ_ATPase_HD_dom"/>
</dbReference>
<evidence type="ECO:0000256" key="11">
    <source>
        <dbReference type="ARBA" id="ARBA00023136"/>
    </source>
</evidence>
<dbReference type="InterPro" id="IPR023214">
    <property type="entry name" value="HAD_sf"/>
</dbReference>
<accession>A0A8J4PM14</accession>
<evidence type="ECO:0000313" key="22">
    <source>
        <dbReference type="Proteomes" id="UP000695562"/>
    </source>
</evidence>
<sequence length="1278" mass="144699">MMDKLFKSSNTKHHNNTIRTIYAGDVDRNRAEYPNNRISNTKYTALSFLPKNMIEQFGRAMNIYFLFIGVLQLFPALTPVNPLSTWGGLLFIFSISAIKEAFDDIGRRRRDKLANERVYTVVRDGKKQSILSESILVGDIVYLENNSEIPCDLLLLSTSETENNSCFIQTANLDGETDLKTRYSIRETSKLSEQRLMSFNGVLECPSPNPDIYRFDSRLSMKVNSKVNTFSHSDWLTVDASNLVLQATHLRNTDYIYGLAVYTGNQTKLGMNKMSPPTKWTKLDRAVNQITVFVFVFQLIMVLIFGLIGDLFTYQLDKKAWYLPPNAGMFKSIVVVPLRFLLLNSMMIPISLKVTMDVTKYTYALFINWDLKMYHRASDSPATANSTALSEDLGQLEYIFTDKTGTLTENIMLFSKCSINGVVYGANSNSGNSNNDDGDDDGNIQLLSPSSSQTALEDPNLLGKLASKSIYEIEFFKALALCHTVVIGQPHHNEQQQEQGEDQVMNNYKASSPDEEALVKASFKLGIKFINRTPSQLTINVMNDSVDSTYQLLHTFDFTSDRKRMSVVLLDERNGVIKIITKGADEVVFQKLDQSNSNNHLLDTYRSQIDEFAHYGLRTLCVAQKEINEQDYRYWFEKYYQKANTAIEGRSSLLSEAYDMLERNLELLGITAIEDKLQESVPQTIHCMREANIKVWMLTGDKYSTAIQIAHSCNLIDDNGKLYTVGKALHDQSNAGAHPAISQKDVEMSIEALYKEIRSLPKNTQEISSIIIEGHVLALALIYAADNLLAVSQLVGSLICCRVTPNQKAQVVKMIKDTGRITAAIGDGGNDVSMIQEANIGIGISGREGLQASRAADYSIARFKYLQELVLVHGRYSYVRSSFVANYSFYKSLFMCFIQILYQLFCGYAGTSFFNTFSLTSYNILFTGLPVIGFVLDKDLPEAIIRRNPILYTYTQEGRLFNRRVFAGWFIRALFQAIFVFCITVGAFAYGSGSTIDYNSVSMISFTGIIFIQSLTLYFESHTITWINHILLWGTIPLYFFCVFFLNSVPTMDTYSVMTHLFDSSSFYFSLVLMVFACIIPVLIIQYIFVLYKPTISEIIHQVRLTSFSGSDSNSNNSNNNGQKRYSSISDEETSAFSNMIDDKDLLNSSGSNNHSNRNSIENPLLGNINERSRIIQYKYKKHQNGNKDGSDNSNSNKNQKNQSDSSSFQKNTKFNTRKVYYEKMVHLVVGPREEEEYENKKLYDQEYNDIDNDNNNKSNSRQAPNSKSNENLPLLSK</sequence>
<dbReference type="InterPro" id="IPR006539">
    <property type="entry name" value="P-type_ATPase_IV"/>
</dbReference>
<dbReference type="FunFam" id="3.40.50.1000:FF:000084">
    <property type="entry name" value="Phospholipid-transporting ATPase"/>
    <property type="match status" value="1"/>
</dbReference>
<feature type="transmembrane region" description="Helical" evidence="16">
    <location>
        <begin position="1026"/>
        <end position="1047"/>
    </location>
</feature>
<dbReference type="Pfam" id="PF13246">
    <property type="entry name" value="Cation_ATPase"/>
    <property type="match status" value="1"/>
</dbReference>
<comment type="similarity">
    <text evidence="3 16">Belongs to the cation transport ATPase (P-type) (TC 3.A.3) family. Type IV subfamily.</text>
</comment>
<evidence type="ECO:0000256" key="2">
    <source>
        <dbReference type="ARBA" id="ARBA00004308"/>
    </source>
</evidence>
<dbReference type="GO" id="GO:0016887">
    <property type="term" value="F:ATP hydrolysis activity"/>
    <property type="evidence" value="ECO:0007669"/>
    <property type="project" value="InterPro"/>
</dbReference>
<dbReference type="Pfam" id="PF16212">
    <property type="entry name" value="PhoLip_ATPase_C"/>
    <property type="match status" value="1"/>
</dbReference>
<feature type="compositionally biased region" description="Low complexity" evidence="17">
    <location>
        <begin position="1109"/>
        <end position="1121"/>
    </location>
</feature>
<dbReference type="InterPro" id="IPR023298">
    <property type="entry name" value="ATPase_P-typ_TM_dom_sf"/>
</dbReference>
<dbReference type="GO" id="GO:0045332">
    <property type="term" value="P:phospholipid translocation"/>
    <property type="evidence" value="ECO:0007669"/>
    <property type="project" value="TreeGrafter"/>
</dbReference>
<feature type="transmembrane region" description="Helical" evidence="16">
    <location>
        <begin position="60"/>
        <end position="77"/>
    </location>
</feature>
<evidence type="ECO:0000256" key="9">
    <source>
        <dbReference type="ARBA" id="ARBA00022967"/>
    </source>
</evidence>
<dbReference type="InterPro" id="IPR001757">
    <property type="entry name" value="P_typ_ATPase"/>
</dbReference>
<feature type="binding site" evidence="15">
    <location>
        <position position="831"/>
    </location>
    <ligand>
        <name>Mg(2+)</name>
        <dbReference type="ChEBI" id="CHEBI:18420"/>
    </ligand>
</feature>
<dbReference type="PANTHER" id="PTHR24092">
    <property type="entry name" value="PROBABLE PHOSPHOLIPID-TRANSPORTING ATPASE"/>
    <property type="match status" value="1"/>
</dbReference>
<dbReference type="NCBIfam" id="TIGR01494">
    <property type="entry name" value="ATPase_P-type"/>
    <property type="match status" value="1"/>
</dbReference>
<feature type="transmembrane region" description="Helical" evidence="16">
    <location>
        <begin position="889"/>
        <end position="910"/>
    </location>
</feature>
<keyword evidence="10 16" id="KW-1133">Transmembrane helix</keyword>
<feature type="binding site" evidence="14">
    <location>
        <position position="403"/>
    </location>
    <ligand>
        <name>ATP</name>
        <dbReference type="ChEBI" id="CHEBI:30616"/>
    </ligand>
</feature>
<dbReference type="SUPFAM" id="SSF81660">
    <property type="entry name" value="Metal cation-transporting ATPase, ATP-binding domain N"/>
    <property type="match status" value="1"/>
</dbReference>
<dbReference type="GO" id="GO:0000287">
    <property type="term" value="F:magnesium ion binding"/>
    <property type="evidence" value="ECO:0007669"/>
    <property type="project" value="UniProtKB-UniRule"/>
</dbReference>
<evidence type="ECO:0000256" key="7">
    <source>
        <dbReference type="ARBA" id="ARBA00022840"/>
    </source>
</evidence>
<dbReference type="SUPFAM" id="SSF56784">
    <property type="entry name" value="HAD-like"/>
    <property type="match status" value="1"/>
</dbReference>
<feature type="binding site" evidence="15">
    <location>
        <position position="402"/>
    </location>
    <ligand>
        <name>Mg(2+)</name>
        <dbReference type="ChEBI" id="CHEBI:18420"/>
    </ligand>
</feature>
<feature type="binding site" evidence="14">
    <location>
        <position position="700"/>
    </location>
    <ligand>
        <name>ATP</name>
        <dbReference type="ChEBI" id="CHEBI:30616"/>
    </ligand>
</feature>
<feature type="binding site" evidence="14">
    <location>
        <position position="404"/>
    </location>
    <ligand>
        <name>ATP</name>
        <dbReference type="ChEBI" id="CHEBI:30616"/>
    </ligand>
</feature>
<dbReference type="SUPFAM" id="SSF81665">
    <property type="entry name" value="Calcium ATPase, transmembrane domain M"/>
    <property type="match status" value="1"/>
</dbReference>
<keyword evidence="4 16" id="KW-0812">Transmembrane</keyword>
<feature type="binding site" evidence="14">
    <location>
        <position position="699"/>
    </location>
    <ligand>
        <name>ATP</name>
        <dbReference type="ChEBI" id="CHEBI:30616"/>
    </ligand>
</feature>
<protein>
    <recommendedName>
        <fullName evidence="16">Phospholipid-transporting ATPase</fullName>
        <ecNumber evidence="16">7.6.2.1</ecNumber>
    </recommendedName>
</protein>
<feature type="domain" description="P-type ATPase A" evidence="18">
    <location>
        <begin position="119"/>
        <end position="177"/>
    </location>
</feature>
<dbReference type="InterPro" id="IPR023299">
    <property type="entry name" value="ATPase_P-typ_cyto_dom_N"/>
</dbReference>
<gene>
    <name evidence="21" type="ORF">CYY_009319</name>
</gene>
<dbReference type="NCBIfam" id="TIGR01652">
    <property type="entry name" value="ATPase-Plipid"/>
    <property type="match status" value="1"/>
</dbReference>
<feature type="transmembrane region" description="Helical" evidence="16">
    <location>
        <begin position="969"/>
        <end position="989"/>
    </location>
</feature>
<feature type="region of interest" description="Disordered" evidence="17">
    <location>
        <begin position="1183"/>
        <end position="1212"/>
    </location>
</feature>
<evidence type="ECO:0000256" key="17">
    <source>
        <dbReference type="SAM" id="MobiDB-lite"/>
    </source>
</evidence>
<feature type="region of interest" description="Disordered" evidence="17">
    <location>
        <begin position="1234"/>
        <end position="1278"/>
    </location>
</feature>
<evidence type="ECO:0000256" key="5">
    <source>
        <dbReference type="ARBA" id="ARBA00022723"/>
    </source>
</evidence>
<dbReference type="Gene3D" id="3.40.1110.10">
    <property type="entry name" value="Calcium-transporting ATPase, cytoplasmic domain N"/>
    <property type="match status" value="1"/>
</dbReference>
<dbReference type="InterPro" id="IPR059000">
    <property type="entry name" value="ATPase_P-type_domA"/>
</dbReference>
<comment type="subcellular location">
    <subcellularLocation>
        <location evidence="2">Endomembrane system</location>
    </subcellularLocation>
    <subcellularLocation>
        <location evidence="1 16">Membrane</location>
        <topology evidence="1 16">Multi-pass membrane protein</topology>
    </subcellularLocation>
</comment>
<dbReference type="InterPro" id="IPR018303">
    <property type="entry name" value="ATPase_P-typ_P_site"/>
</dbReference>
<evidence type="ECO:0000256" key="13">
    <source>
        <dbReference type="PIRSR" id="PIRSR606539-1"/>
    </source>
</evidence>
<dbReference type="SFLD" id="SFLDS00003">
    <property type="entry name" value="Haloacid_Dehalogenase"/>
    <property type="match status" value="1"/>
</dbReference>
<dbReference type="GO" id="GO:0005524">
    <property type="term" value="F:ATP binding"/>
    <property type="evidence" value="ECO:0007669"/>
    <property type="project" value="UniProtKB-UniRule"/>
</dbReference>
<evidence type="ECO:0000256" key="14">
    <source>
        <dbReference type="PIRSR" id="PIRSR606539-2"/>
    </source>
</evidence>
<feature type="binding site" evidence="14">
    <location>
        <position position="808"/>
    </location>
    <ligand>
        <name>ATP</name>
        <dbReference type="ChEBI" id="CHEBI:30616"/>
    </ligand>
</feature>
<evidence type="ECO:0000259" key="20">
    <source>
        <dbReference type="Pfam" id="PF16212"/>
    </source>
</evidence>
<name>A0A8J4PM14_9MYCE</name>
<dbReference type="Pfam" id="PF00122">
    <property type="entry name" value="E1-E2_ATPase"/>
    <property type="match status" value="1"/>
</dbReference>
<dbReference type="PANTHER" id="PTHR24092:SF19">
    <property type="entry name" value="PHOSPHOLIPID-TRANSPORTING ATPASE"/>
    <property type="match status" value="1"/>
</dbReference>
<evidence type="ECO:0000256" key="12">
    <source>
        <dbReference type="ARBA" id="ARBA00034036"/>
    </source>
</evidence>
<feature type="binding site" evidence="15">
    <location>
        <position position="404"/>
    </location>
    <ligand>
        <name>Mg(2+)</name>
        <dbReference type="ChEBI" id="CHEBI:18420"/>
    </ligand>
</feature>
<dbReference type="PRINTS" id="PR00119">
    <property type="entry name" value="CATATPASE"/>
</dbReference>
<feature type="binding site" evidence="15">
    <location>
        <position position="827"/>
    </location>
    <ligand>
        <name>Mg(2+)</name>
        <dbReference type="ChEBI" id="CHEBI:18420"/>
    </ligand>
</feature>
<dbReference type="OrthoDB" id="377733at2759"/>
<feature type="transmembrane region" description="Helical" evidence="16">
    <location>
        <begin position="290"/>
        <end position="309"/>
    </location>
</feature>
<feature type="transmembrane region" description="Helical" evidence="16">
    <location>
        <begin position="1067"/>
        <end position="1092"/>
    </location>
</feature>
<feature type="compositionally biased region" description="Polar residues" evidence="17">
    <location>
        <begin position="445"/>
        <end position="455"/>
    </location>
</feature>
<dbReference type="Pfam" id="PF16209">
    <property type="entry name" value="PhoLip_ATPase_N"/>
    <property type="match status" value="1"/>
</dbReference>
<feature type="transmembrane region" description="Helical" evidence="16">
    <location>
        <begin position="1001"/>
        <end position="1019"/>
    </location>
</feature>
<keyword evidence="6 14" id="KW-0547">Nucleotide-binding</keyword>
<dbReference type="Gene3D" id="3.40.50.1000">
    <property type="entry name" value="HAD superfamily/HAD-like"/>
    <property type="match status" value="1"/>
</dbReference>
<feature type="region of interest" description="Disordered" evidence="17">
    <location>
        <begin position="430"/>
        <end position="455"/>
    </location>
</feature>
<organism evidence="21 22">
    <name type="scientific">Polysphondylium violaceum</name>
    <dbReference type="NCBI Taxonomy" id="133409"/>
    <lineage>
        <taxon>Eukaryota</taxon>
        <taxon>Amoebozoa</taxon>
        <taxon>Evosea</taxon>
        <taxon>Eumycetozoa</taxon>
        <taxon>Dictyostelia</taxon>
        <taxon>Dictyosteliales</taxon>
        <taxon>Dictyosteliaceae</taxon>
        <taxon>Polysphondylium</taxon>
    </lineage>
</organism>
<keyword evidence="11 16" id="KW-0472">Membrane</keyword>
<keyword evidence="9 16" id="KW-1278">Translocase</keyword>
<proteinExistence type="inferred from homology"/>
<dbReference type="PROSITE" id="PS00154">
    <property type="entry name" value="ATPASE_E1_E2"/>
    <property type="match status" value="1"/>
</dbReference>
<evidence type="ECO:0000256" key="10">
    <source>
        <dbReference type="ARBA" id="ARBA00022989"/>
    </source>
</evidence>
<dbReference type="GO" id="GO:0140326">
    <property type="term" value="F:ATPase-coupled intramembrane lipid transporter activity"/>
    <property type="evidence" value="ECO:0007669"/>
    <property type="project" value="UniProtKB-EC"/>
</dbReference>
<reference evidence="21" key="1">
    <citation type="submission" date="2020-01" db="EMBL/GenBank/DDBJ databases">
        <title>Development of genomics and gene disruption for Polysphondylium violaceum indicates a role for the polyketide synthase stlB in stalk morphogenesis.</title>
        <authorList>
            <person name="Narita B."/>
            <person name="Kawabe Y."/>
            <person name="Kin K."/>
            <person name="Saito T."/>
            <person name="Gibbs R."/>
            <person name="Kuspa A."/>
            <person name="Muzny D."/>
            <person name="Queller D."/>
            <person name="Richards S."/>
            <person name="Strassman J."/>
            <person name="Sucgang R."/>
            <person name="Worley K."/>
            <person name="Schaap P."/>
        </authorList>
    </citation>
    <scope>NUCLEOTIDE SEQUENCE</scope>
    <source>
        <strain evidence="21">QSvi11</strain>
    </source>
</reference>
<feature type="binding site" evidence="14">
    <location>
        <position position="558"/>
    </location>
    <ligand>
        <name>ATP</name>
        <dbReference type="ChEBI" id="CHEBI:30616"/>
    </ligand>
</feature>
<evidence type="ECO:0000256" key="8">
    <source>
        <dbReference type="ARBA" id="ARBA00022842"/>
    </source>
</evidence>
<feature type="transmembrane region" description="Helical" evidence="16">
    <location>
        <begin position="83"/>
        <end position="102"/>
    </location>
</feature>
<evidence type="ECO:0000256" key="15">
    <source>
        <dbReference type="PIRSR" id="PIRSR606539-3"/>
    </source>
</evidence>
<dbReference type="AlphaFoldDB" id="A0A8J4PM14"/>
<feature type="region of interest" description="Disordered" evidence="17">
    <location>
        <begin position="1109"/>
        <end position="1129"/>
    </location>
</feature>
<dbReference type="InterPro" id="IPR032631">
    <property type="entry name" value="P-type_ATPase_N"/>
</dbReference>
<comment type="caution">
    <text evidence="21">The sequence shown here is derived from an EMBL/GenBank/DDBJ whole genome shotgun (WGS) entry which is preliminary data.</text>
</comment>
<evidence type="ECO:0000256" key="3">
    <source>
        <dbReference type="ARBA" id="ARBA00008109"/>
    </source>
</evidence>
<evidence type="ECO:0000256" key="1">
    <source>
        <dbReference type="ARBA" id="ARBA00004141"/>
    </source>
</evidence>
<feature type="active site" description="4-aspartylphosphate intermediate" evidence="13">
    <location>
        <position position="402"/>
    </location>
</feature>
<dbReference type="InterPro" id="IPR036412">
    <property type="entry name" value="HAD-like_sf"/>
</dbReference>
<dbReference type="SFLD" id="SFLDF00027">
    <property type="entry name" value="p-type_atpase"/>
    <property type="match status" value="1"/>
</dbReference>
<feature type="binding site" evidence="14">
    <location>
        <position position="831"/>
    </location>
    <ligand>
        <name>ATP</name>
        <dbReference type="ChEBI" id="CHEBI:30616"/>
    </ligand>
</feature>
<feature type="binding site" evidence="14">
    <location>
        <position position="802"/>
    </location>
    <ligand>
        <name>ATP</name>
        <dbReference type="ChEBI" id="CHEBI:30616"/>
    </ligand>
</feature>
<comment type="cofactor">
    <cofactor evidence="15">
        <name>Mg(2+)</name>
        <dbReference type="ChEBI" id="CHEBI:18420"/>
    </cofactor>
</comment>
<keyword evidence="22" id="KW-1185">Reference proteome</keyword>
<feature type="domain" description="P-type ATPase N-terminal" evidence="19">
    <location>
        <begin position="22"/>
        <end position="86"/>
    </location>
</feature>
<keyword evidence="7 14" id="KW-0067">ATP-binding</keyword>
<feature type="binding site" evidence="14">
    <location>
        <position position="515"/>
    </location>
    <ligand>
        <name>ATP</name>
        <dbReference type="ChEBI" id="CHEBI:30616"/>
    </ligand>
</feature>
<dbReference type="InterPro" id="IPR032630">
    <property type="entry name" value="P_typ_ATPase_c"/>
</dbReference>
<evidence type="ECO:0000256" key="16">
    <source>
        <dbReference type="RuleBase" id="RU362033"/>
    </source>
</evidence>
<dbReference type="SFLD" id="SFLDG00002">
    <property type="entry name" value="C1.7:_P-type_atpase_like"/>
    <property type="match status" value="1"/>
</dbReference>
<keyword evidence="8 15" id="KW-0460">Magnesium</keyword>
<feature type="compositionally biased region" description="Low complexity" evidence="17">
    <location>
        <begin position="1192"/>
        <end position="1208"/>
    </location>
</feature>
<keyword evidence="5 15" id="KW-0479">Metal-binding</keyword>
<dbReference type="SUPFAM" id="SSF81653">
    <property type="entry name" value="Calcium ATPase, transduction domain A"/>
    <property type="match status" value="1"/>
</dbReference>
<dbReference type="Proteomes" id="UP000695562">
    <property type="component" value="Unassembled WGS sequence"/>
</dbReference>